<dbReference type="OrthoDB" id="9049620at2759"/>
<comment type="caution">
    <text evidence="2">The sequence shown here is derived from an EMBL/GenBank/DDBJ whole genome shotgun (WGS) entry which is preliminary data.</text>
</comment>
<dbReference type="PROSITE" id="PS50188">
    <property type="entry name" value="B302_SPRY"/>
    <property type="match status" value="1"/>
</dbReference>
<organism evidence="2 3">
    <name type="scientific">Trogon melanurus</name>
    <name type="common">Black-tailed trogon</name>
    <dbReference type="NCBI Taxonomy" id="56311"/>
    <lineage>
        <taxon>Eukaryota</taxon>
        <taxon>Metazoa</taxon>
        <taxon>Chordata</taxon>
        <taxon>Craniata</taxon>
        <taxon>Vertebrata</taxon>
        <taxon>Euteleostomi</taxon>
        <taxon>Archelosauria</taxon>
        <taxon>Archosauria</taxon>
        <taxon>Dinosauria</taxon>
        <taxon>Saurischia</taxon>
        <taxon>Theropoda</taxon>
        <taxon>Coelurosauria</taxon>
        <taxon>Aves</taxon>
        <taxon>Neognathae</taxon>
        <taxon>Neoaves</taxon>
        <taxon>Telluraves</taxon>
        <taxon>Coraciimorphae</taxon>
        <taxon>Trogoniformes</taxon>
        <taxon>Trogonidae</taxon>
        <taxon>Trogon</taxon>
    </lineage>
</organism>
<evidence type="ECO:0000259" key="1">
    <source>
        <dbReference type="PROSITE" id="PS50188"/>
    </source>
</evidence>
<reference evidence="2 3" key="1">
    <citation type="submission" date="2019-09" db="EMBL/GenBank/DDBJ databases">
        <title>Bird 10,000 Genomes (B10K) Project - Family phase.</title>
        <authorList>
            <person name="Zhang G."/>
        </authorList>
    </citation>
    <scope>NUCLEOTIDE SEQUENCE [LARGE SCALE GENOMIC DNA]</scope>
    <source>
        <strain evidence="2">B10K-DU-007-40</strain>
        <tissue evidence="2">Mixed tissue sample</tissue>
    </source>
</reference>
<evidence type="ECO:0000313" key="3">
    <source>
        <dbReference type="Proteomes" id="UP000550660"/>
    </source>
</evidence>
<feature type="non-terminal residue" evidence="2">
    <location>
        <position position="65"/>
    </location>
</feature>
<keyword evidence="3" id="KW-1185">Reference proteome</keyword>
<feature type="domain" description="B30.2/SPRY" evidence="1">
    <location>
        <begin position="1"/>
        <end position="65"/>
    </location>
</feature>
<sequence>PCVLASEAVASGRCCWDVEVAPEGSWALGVAKETTKPTEDAAAAMELWSMGRCQGQFWVLTSFER</sequence>
<dbReference type="Proteomes" id="UP000550660">
    <property type="component" value="Unassembled WGS sequence"/>
</dbReference>
<name>A0A7L0EVT6_TROML</name>
<keyword evidence="2" id="KW-0436">Ligase</keyword>
<dbReference type="GO" id="GO:0016874">
    <property type="term" value="F:ligase activity"/>
    <property type="evidence" value="ECO:0007669"/>
    <property type="project" value="UniProtKB-KW"/>
</dbReference>
<feature type="non-terminal residue" evidence="2">
    <location>
        <position position="1"/>
    </location>
</feature>
<proteinExistence type="predicted"/>
<dbReference type="InterPro" id="IPR043136">
    <property type="entry name" value="B30.2/SPRY_sf"/>
</dbReference>
<dbReference type="SUPFAM" id="SSF49899">
    <property type="entry name" value="Concanavalin A-like lectins/glucanases"/>
    <property type="match status" value="1"/>
</dbReference>
<dbReference type="EMBL" id="VXAG01003715">
    <property type="protein sequence ID" value="NXJ86914.1"/>
    <property type="molecule type" value="Genomic_DNA"/>
</dbReference>
<gene>
    <name evidence="2" type="primary">Trim7_1</name>
    <name evidence="2" type="ORF">TROMEL_R15419</name>
</gene>
<dbReference type="InterPro" id="IPR001870">
    <property type="entry name" value="B30.2/SPRY"/>
</dbReference>
<protein>
    <submittedName>
        <fullName evidence="2">TRIM7 ligase</fullName>
    </submittedName>
</protein>
<dbReference type="InterPro" id="IPR013320">
    <property type="entry name" value="ConA-like_dom_sf"/>
</dbReference>
<dbReference type="Gene3D" id="2.60.120.920">
    <property type="match status" value="1"/>
</dbReference>
<dbReference type="AlphaFoldDB" id="A0A7L0EVT6"/>
<evidence type="ECO:0000313" key="2">
    <source>
        <dbReference type="EMBL" id="NXJ86914.1"/>
    </source>
</evidence>
<accession>A0A7L0EVT6</accession>